<keyword evidence="1" id="KW-1133">Transmembrane helix</keyword>
<accession>A0A451B0H9</accession>
<feature type="transmembrane region" description="Helical" evidence="1">
    <location>
        <begin position="44"/>
        <end position="65"/>
    </location>
</feature>
<evidence type="ECO:0000313" key="3">
    <source>
        <dbReference type="EMBL" id="VFK71781.1"/>
    </source>
</evidence>
<keyword evidence="1" id="KW-0472">Membrane</keyword>
<dbReference type="EMBL" id="CAADGD010000081">
    <property type="protein sequence ID" value="VFK71781.1"/>
    <property type="molecule type" value="Genomic_DNA"/>
</dbReference>
<keyword evidence="1" id="KW-0812">Transmembrane</keyword>
<gene>
    <name evidence="2" type="ORF">BECKUNK1418G_GA0071005_108027</name>
    <name evidence="3" type="ORF">BECKUNK1418H_GA0071006_108127</name>
</gene>
<evidence type="ECO:0000313" key="2">
    <source>
        <dbReference type="EMBL" id="VFK66143.1"/>
    </source>
</evidence>
<organism evidence="3">
    <name type="scientific">Candidatus Kentrum sp. UNK</name>
    <dbReference type="NCBI Taxonomy" id="2126344"/>
    <lineage>
        <taxon>Bacteria</taxon>
        <taxon>Pseudomonadati</taxon>
        <taxon>Pseudomonadota</taxon>
        <taxon>Gammaproteobacteria</taxon>
        <taxon>Candidatus Kentrum</taxon>
    </lineage>
</organism>
<feature type="transmembrane region" description="Helical" evidence="1">
    <location>
        <begin position="77"/>
        <end position="99"/>
    </location>
</feature>
<reference evidence="3" key="1">
    <citation type="submission" date="2019-02" db="EMBL/GenBank/DDBJ databases">
        <authorList>
            <person name="Gruber-Vodicka R. H."/>
            <person name="Seah K. B. B."/>
        </authorList>
    </citation>
    <scope>NUCLEOTIDE SEQUENCE</scope>
    <source>
        <strain evidence="3">BECK_BY19</strain>
        <strain evidence="2">BECK_BY8</strain>
    </source>
</reference>
<protein>
    <recommendedName>
        <fullName evidence="4">SMODS and SLOG-associating 2TM effector domain-containing protein</fullName>
    </recommendedName>
</protein>
<evidence type="ECO:0008006" key="4">
    <source>
        <dbReference type="Google" id="ProtNLM"/>
    </source>
</evidence>
<dbReference type="AlphaFoldDB" id="A0A451B0H9"/>
<name>A0A451B0H9_9GAMM</name>
<dbReference type="EMBL" id="CAADFZ010000080">
    <property type="protein sequence ID" value="VFK66143.1"/>
    <property type="molecule type" value="Genomic_DNA"/>
</dbReference>
<evidence type="ECO:0000256" key="1">
    <source>
        <dbReference type="SAM" id="Phobius"/>
    </source>
</evidence>
<sequence length="178" mass="20230">MLSESQDLFTGYEGGIETSLLSALESDIANKLLEYKRKMNLADYTGRIFASSAIIIPVITWVYAISLYDDKEKLQNLWALTFSSMTAGFILITIGVTMLRHSKTIQENIFYMEDKIFHLRKLRVVAYSNPDKSSNEGLYNNIYDSLISAETFAKYSGSPDDDGSKMLKLYELLSKQQM</sequence>
<proteinExistence type="predicted"/>